<evidence type="ECO:0000256" key="1">
    <source>
        <dbReference type="SAM" id="SignalP"/>
    </source>
</evidence>
<dbReference type="Pfam" id="PF01381">
    <property type="entry name" value="HTH_3"/>
    <property type="match status" value="1"/>
</dbReference>
<protein>
    <submittedName>
        <fullName evidence="3">XRE family transcriptional regulator</fullName>
    </submittedName>
</protein>
<name>A0A4D8R0U1_AZOBR</name>
<reference evidence="3 4" key="1">
    <citation type="submission" date="2018-09" db="EMBL/GenBank/DDBJ databases">
        <title>Whole genome based analysis of evolution and adaptive divergence in Indian and Brazilian strains of Azospirillum brasilense.</title>
        <authorList>
            <person name="Singh C."/>
            <person name="Tripathi A.K."/>
        </authorList>
    </citation>
    <scope>NUCLEOTIDE SEQUENCE [LARGE SCALE GENOMIC DNA]</scope>
    <source>
        <strain evidence="3 4">MTCC4039</strain>
    </source>
</reference>
<accession>A0A4D8R0U1</accession>
<organism evidence="3 4">
    <name type="scientific">Azospirillum brasilense</name>
    <dbReference type="NCBI Taxonomy" id="192"/>
    <lineage>
        <taxon>Bacteria</taxon>
        <taxon>Pseudomonadati</taxon>
        <taxon>Pseudomonadota</taxon>
        <taxon>Alphaproteobacteria</taxon>
        <taxon>Rhodospirillales</taxon>
        <taxon>Azospirillaceae</taxon>
        <taxon>Azospirillum</taxon>
    </lineage>
</organism>
<dbReference type="InterPro" id="IPR010982">
    <property type="entry name" value="Lambda_DNA-bd_dom_sf"/>
</dbReference>
<feature type="chain" id="PRO_5020941701" evidence="1">
    <location>
        <begin position="22"/>
        <end position="82"/>
    </location>
</feature>
<dbReference type="Gene3D" id="1.10.260.40">
    <property type="entry name" value="lambda repressor-like DNA-binding domains"/>
    <property type="match status" value="1"/>
</dbReference>
<gene>
    <name evidence="3" type="ORF">D3869_01275</name>
</gene>
<keyword evidence="1" id="KW-0732">Signal</keyword>
<evidence type="ECO:0000259" key="2">
    <source>
        <dbReference type="Pfam" id="PF01381"/>
    </source>
</evidence>
<dbReference type="Proteomes" id="UP000298693">
    <property type="component" value="Chromosome"/>
</dbReference>
<feature type="domain" description="HTH cro/C1-type" evidence="2">
    <location>
        <begin position="9"/>
        <end position="39"/>
    </location>
</feature>
<sequence>MTPRQCAMARAALRLSVRDLAAAAMVGVNTVSRFENGKNTEDLSIKRMQTALESAGVAFIGDGEQSLGGGLGVRLSVGGTSD</sequence>
<dbReference type="AlphaFoldDB" id="A0A4D8R0U1"/>
<proteinExistence type="predicted"/>
<evidence type="ECO:0000313" key="4">
    <source>
        <dbReference type="Proteomes" id="UP000298693"/>
    </source>
</evidence>
<dbReference type="SUPFAM" id="SSF47413">
    <property type="entry name" value="lambda repressor-like DNA-binding domains"/>
    <property type="match status" value="1"/>
</dbReference>
<dbReference type="GO" id="GO:0003677">
    <property type="term" value="F:DNA binding"/>
    <property type="evidence" value="ECO:0007669"/>
    <property type="project" value="InterPro"/>
</dbReference>
<dbReference type="CDD" id="cd00093">
    <property type="entry name" value="HTH_XRE"/>
    <property type="match status" value="1"/>
</dbReference>
<evidence type="ECO:0000313" key="3">
    <source>
        <dbReference type="EMBL" id="QCO16267.1"/>
    </source>
</evidence>
<dbReference type="InterPro" id="IPR001387">
    <property type="entry name" value="Cro/C1-type_HTH"/>
</dbReference>
<feature type="signal peptide" evidence="1">
    <location>
        <begin position="1"/>
        <end position="21"/>
    </location>
</feature>
<dbReference type="EMBL" id="CP032345">
    <property type="protein sequence ID" value="QCO16267.1"/>
    <property type="molecule type" value="Genomic_DNA"/>
</dbReference>